<comment type="caution">
    <text evidence="2">The sequence shown here is derived from an EMBL/GenBank/DDBJ whole genome shotgun (WGS) entry which is preliminary data.</text>
</comment>
<organism evidence="2 3">
    <name type="scientific">Phocaeicola vulgatus</name>
    <name type="common">Bacteroides vulgatus</name>
    <dbReference type="NCBI Taxonomy" id="821"/>
    <lineage>
        <taxon>Bacteria</taxon>
        <taxon>Pseudomonadati</taxon>
        <taxon>Bacteroidota</taxon>
        <taxon>Bacteroidia</taxon>
        <taxon>Bacteroidales</taxon>
        <taxon>Bacteroidaceae</taxon>
        <taxon>Phocaeicola</taxon>
    </lineage>
</organism>
<dbReference type="EMBL" id="WDBZ01000023">
    <property type="protein sequence ID" value="KAB6452215.1"/>
    <property type="molecule type" value="Genomic_DNA"/>
</dbReference>
<dbReference type="AlphaFoldDB" id="A0A3E4KF26"/>
<evidence type="ECO:0000313" key="3">
    <source>
        <dbReference type="Proteomes" id="UP000468344"/>
    </source>
</evidence>
<dbReference type="EMBL" id="WDBY01000023">
    <property type="protein sequence ID" value="KAB6476975.1"/>
    <property type="molecule type" value="Genomic_DNA"/>
</dbReference>
<dbReference type="RefSeq" id="WP_117697358.1">
    <property type="nucleotide sequence ID" value="NZ_CAXTGH010000020.1"/>
</dbReference>
<name>A0A3E4KF26_PHOVU</name>
<sequence>MIIRNNIIINKFLNVYKRIMGNPDEHHGLRYLGYCDLLDQEANDYIYELLSTGRPIMISKFGTVELSNIIAQHIHEVTGLTKEVIHDYAHYNNVSIYRQGVLDNLCSNAGFFPNDMEKGRRYYQLMMEDIKQIDVLGSYIYDEKYVAPYMNCLKRVNIDGYFSPYCWKNPWSKVLKGKRVLVVHPFVESIKYQYEYNREQLFTNPDVLPEFKELILIKAVQTQANAKDPRFNDWFEALQYMKDEIDKHEYDIALIGCGAYGMCLAAHVKRQGKQAVHLASMTQMIFGVYGKRWVESEPVYKKYINEYWIRPGNNEKPLGANRIEGGCYW</sequence>
<dbReference type="Proteomes" id="UP000468344">
    <property type="component" value="Unassembled WGS sequence"/>
</dbReference>
<protein>
    <submittedName>
        <fullName evidence="2">Uncharacterized protein</fullName>
    </submittedName>
</protein>
<dbReference type="Proteomes" id="UP000483142">
    <property type="component" value="Unassembled WGS sequence"/>
</dbReference>
<gene>
    <name evidence="2" type="ORF">GAZ06_12430</name>
    <name evidence="1" type="ORF">GAZ09_12155</name>
</gene>
<evidence type="ECO:0000313" key="1">
    <source>
        <dbReference type="EMBL" id="KAB6452215.1"/>
    </source>
</evidence>
<accession>A0A3E4KF26</accession>
<evidence type="ECO:0000313" key="4">
    <source>
        <dbReference type="Proteomes" id="UP000483142"/>
    </source>
</evidence>
<proteinExistence type="predicted"/>
<reference evidence="3 4" key="1">
    <citation type="journal article" date="2019" name="Nat. Med.">
        <title>A library of human gut bacterial isolates paired with longitudinal multiomics data enables mechanistic microbiome research.</title>
        <authorList>
            <person name="Poyet M."/>
            <person name="Groussin M."/>
            <person name="Gibbons S.M."/>
            <person name="Avila-Pacheco J."/>
            <person name="Jiang X."/>
            <person name="Kearney S.M."/>
            <person name="Perrotta A.R."/>
            <person name="Berdy B."/>
            <person name="Zhao S."/>
            <person name="Lieberman T.D."/>
            <person name="Swanson P.K."/>
            <person name="Smith M."/>
            <person name="Roesemann S."/>
            <person name="Alexander J.E."/>
            <person name="Rich S.A."/>
            <person name="Livny J."/>
            <person name="Vlamakis H."/>
            <person name="Clish C."/>
            <person name="Bullock K."/>
            <person name="Deik A."/>
            <person name="Scott J."/>
            <person name="Pierce K.A."/>
            <person name="Xavier R.J."/>
            <person name="Alm E.J."/>
        </authorList>
    </citation>
    <scope>NUCLEOTIDE SEQUENCE [LARGE SCALE GENOMIC DNA]</scope>
    <source>
        <strain evidence="2 3">BIOML-A140</strain>
        <strain evidence="1 4">BIOML-A141</strain>
    </source>
</reference>
<evidence type="ECO:0000313" key="2">
    <source>
        <dbReference type="EMBL" id="KAB6476975.1"/>
    </source>
</evidence>